<organism evidence="6 7">
    <name type="scientific">Chlorella ohadii</name>
    <dbReference type="NCBI Taxonomy" id="2649997"/>
    <lineage>
        <taxon>Eukaryota</taxon>
        <taxon>Viridiplantae</taxon>
        <taxon>Chlorophyta</taxon>
        <taxon>core chlorophytes</taxon>
        <taxon>Trebouxiophyceae</taxon>
        <taxon>Chlorellales</taxon>
        <taxon>Chlorellaceae</taxon>
        <taxon>Chlorella clade</taxon>
        <taxon>Chlorella</taxon>
    </lineage>
</organism>
<dbReference type="InterPro" id="IPR012677">
    <property type="entry name" value="Nucleotide-bd_a/b_plait_sf"/>
</dbReference>
<evidence type="ECO:0000256" key="2">
    <source>
        <dbReference type="ARBA" id="ARBA00022884"/>
    </source>
</evidence>
<keyword evidence="7" id="KW-1185">Reference proteome</keyword>
<dbReference type="Pfam" id="PF00076">
    <property type="entry name" value="RRM_1"/>
    <property type="match status" value="3"/>
</dbReference>
<feature type="domain" description="RRM" evidence="5">
    <location>
        <begin position="24"/>
        <end position="105"/>
    </location>
</feature>
<dbReference type="AlphaFoldDB" id="A0AAD5DT26"/>
<feature type="compositionally biased region" description="Gly residues" evidence="4">
    <location>
        <begin position="283"/>
        <end position="295"/>
    </location>
</feature>
<feature type="compositionally biased region" description="Low complexity" evidence="4">
    <location>
        <begin position="296"/>
        <end position="320"/>
    </location>
</feature>
<dbReference type="GO" id="GO:0003723">
    <property type="term" value="F:RNA binding"/>
    <property type="evidence" value="ECO:0007669"/>
    <property type="project" value="UniProtKB-UniRule"/>
</dbReference>
<sequence length="499" mass="51066">MQQPGGGPPASSQTHEPPAVAGVPRLFVGQVPTTCSEEDLVPVFAPYGEIEKVSLVRGPDHKSRGCCMVQFKRWADAERAMHSVNGTTPLDSGKGRPLVCHFANPRRAAAGSQTSESAIAPRKLFVGQIPKTSIEADVLAVFAPFGEVESVNILKSKGVHAGCAFVQFSSWASCEAAIEALHDKSTMPGAEHPLVVKFADAKKSDTQGLLGPKRGLGLMGLGAFGAHPALLGGHPYGDLGLPGMGHMGMPGMPGSLGSMGSMSGLLQNGLSPASLGMGLPSGLTGGKPHGLGSHDGGSSDNLLSSESDGPSALAPLPASMPANLGLGEHAMASGGLHHGLPSSGSMGNLQAMQAGIPLPGMPHGLMGSSGELQSMHMMGGAAMMMAAAHAAHSGSGSPGGPRGGHVKLGRGVVDPAAYQHKLFIGQIPFEAIEQDLWALFAPVGDILELAILRSQGRSKGCAFLTYASRQQAQTAIQAFNGRQVGPTKRLVVKFADQKA</sequence>
<dbReference type="Proteomes" id="UP001205105">
    <property type="component" value="Unassembled WGS sequence"/>
</dbReference>
<dbReference type="InterPro" id="IPR000504">
    <property type="entry name" value="RRM_dom"/>
</dbReference>
<evidence type="ECO:0000256" key="1">
    <source>
        <dbReference type="ARBA" id="ARBA00022737"/>
    </source>
</evidence>
<dbReference type="InterPro" id="IPR035979">
    <property type="entry name" value="RBD_domain_sf"/>
</dbReference>
<gene>
    <name evidence="6" type="ORF">COHA_004500</name>
</gene>
<evidence type="ECO:0000313" key="6">
    <source>
        <dbReference type="EMBL" id="KAI7841973.1"/>
    </source>
</evidence>
<feature type="domain" description="RRM" evidence="5">
    <location>
        <begin position="122"/>
        <end position="201"/>
    </location>
</feature>
<evidence type="ECO:0000256" key="4">
    <source>
        <dbReference type="SAM" id="MobiDB-lite"/>
    </source>
</evidence>
<keyword evidence="2 3" id="KW-0694">RNA-binding</keyword>
<proteinExistence type="predicted"/>
<evidence type="ECO:0000259" key="5">
    <source>
        <dbReference type="PROSITE" id="PS50102"/>
    </source>
</evidence>
<name>A0AAD5DT26_9CHLO</name>
<dbReference type="SUPFAM" id="SSF54928">
    <property type="entry name" value="RNA-binding domain, RBD"/>
    <property type="match status" value="3"/>
</dbReference>
<feature type="domain" description="RRM" evidence="5">
    <location>
        <begin position="420"/>
        <end position="497"/>
    </location>
</feature>
<feature type="region of interest" description="Disordered" evidence="4">
    <location>
        <begin position="276"/>
        <end position="320"/>
    </location>
</feature>
<evidence type="ECO:0000313" key="7">
    <source>
        <dbReference type="Proteomes" id="UP001205105"/>
    </source>
</evidence>
<dbReference type="EMBL" id="JADXDR010000058">
    <property type="protein sequence ID" value="KAI7841973.1"/>
    <property type="molecule type" value="Genomic_DNA"/>
</dbReference>
<evidence type="ECO:0000256" key="3">
    <source>
        <dbReference type="PROSITE-ProRule" id="PRU00176"/>
    </source>
</evidence>
<protein>
    <recommendedName>
        <fullName evidence="5">RRM domain-containing protein</fullName>
    </recommendedName>
</protein>
<dbReference type="PANTHER" id="PTHR24012">
    <property type="entry name" value="RNA BINDING PROTEIN"/>
    <property type="match status" value="1"/>
</dbReference>
<dbReference type="Gene3D" id="3.30.70.330">
    <property type="match status" value="3"/>
</dbReference>
<dbReference type="PROSITE" id="PS50102">
    <property type="entry name" value="RRM"/>
    <property type="match status" value="3"/>
</dbReference>
<reference evidence="6" key="1">
    <citation type="submission" date="2020-11" db="EMBL/GenBank/DDBJ databases">
        <title>Chlorella ohadii genome sequencing and assembly.</title>
        <authorList>
            <person name="Murik O."/>
            <person name="Treves H."/>
            <person name="Kedem I."/>
            <person name="Shotland Y."/>
            <person name="Kaplan A."/>
        </authorList>
    </citation>
    <scope>NUCLEOTIDE SEQUENCE</scope>
    <source>
        <strain evidence="6">1</strain>
    </source>
</reference>
<comment type="caution">
    <text evidence="6">The sequence shown here is derived from an EMBL/GenBank/DDBJ whole genome shotgun (WGS) entry which is preliminary data.</text>
</comment>
<accession>A0AAD5DT26</accession>
<dbReference type="SMART" id="SM00360">
    <property type="entry name" value="RRM"/>
    <property type="match status" value="3"/>
</dbReference>
<keyword evidence="1" id="KW-0677">Repeat</keyword>